<dbReference type="EMBL" id="JBHTLQ010000013">
    <property type="protein sequence ID" value="MFD1190530.1"/>
    <property type="molecule type" value="Genomic_DNA"/>
</dbReference>
<comment type="caution">
    <text evidence="2">The sequence shown here is derived from an EMBL/GenBank/DDBJ whole genome shotgun (WGS) entry which is preliminary data.</text>
</comment>
<proteinExistence type="predicted"/>
<dbReference type="Proteomes" id="UP001597216">
    <property type="component" value="Unassembled WGS sequence"/>
</dbReference>
<sequence length="68" mass="7303">MRLAMDRQGSGLSLTQLMSTGVRRERQVRRIDPKTERRARIAFLIGFAACAASLGMLAGQVARAAVGG</sequence>
<keyword evidence="1" id="KW-1133">Transmembrane helix</keyword>
<accession>A0ABW3T0V6</accession>
<evidence type="ECO:0000313" key="2">
    <source>
        <dbReference type="EMBL" id="MFD1190530.1"/>
    </source>
</evidence>
<protein>
    <recommendedName>
        <fullName evidence="4">Transmembrane protein</fullName>
    </recommendedName>
</protein>
<reference evidence="3" key="1">
    <citation type="journal article" date="2019" name="Int. J. Syst. Evol. Microbiol.">
        <title>The Global Catalogue of Microorganisms (GCM) 10K type strain sequencing project: providing services to taxonomists for standard genome sequencing and annotation.</title>
        <authorList>
            <consortium name="The Broad Institute Genomics Platform"/>
            <consortium name="The Broad Institute Genome Sequencing Center for Infectious Disease"/>
            <person name="Wu L."/>
            <person name="Ma J."/>
        </authorList>
    </citation>
    <scope>NUCLEOTIDE SEQUENCE [LARGE SCALE GENOMIC DNA]</scope>
    <source>
        <strain evidence="3">CCUG 55074</strain>
    </source>
</reference>
<gene>
    <name evidence="2" type="ORF">ACFQ27_08065</name>
</gene>
<organism evidence="2 3">
    <name type="scientific">Phenylobacterium conjunctum</name>
    <dbReference type="NCBI Taxonomy" id="1298959"/>
    <lineage>
        <taxon>Bacteria</taxon>
        <taxon>Pseudomonadati</taxon>
        <taxon>Pseudomonadota</taxon>
        <taxon>Alphaproteobacteria</taxon>
        <taxon>Caulobacterales</taxon>
        <taxon>Caulobacteraceae</taxon>
        <taxon>Phenylobacterium</taxon>
    </lineage>
</organism>
<evidence type="ECO:0000256" key="1">
    <source>
        <dbReference type="SAM" id="Phobius"/>
    </source>
</evidence>
<name>A0ABW3T0V6_9CAUL</name>
<keyword evidence="3" id="KW-1185">Reference proteome</keyword>
<evidence type="ECO:0008006" key="4">
    <source>
        <dbReference type="Google" id="ProtNLM"/>
    </source>
</evidence>
<evidence type="ECO:0000313" key="3">
    <source>
        <dbReference type="Proteomes" id="UP001597216"/>
    </source>
</evidence>
<feature type="transmembrane region" description="Helical" evidence="1">
    <location>
        <begin position="39"/>
        <end position="62"/>
    </location>
</feature>
<dbReference type="RefSeq" id="WP_374347409.1">
    <property type="nucleotide sequence ID" value="NZ_JBHTLQ010000013.1"/>
</dbReference>
<keyword evidence="1" id="KW-0472">Membrane</keyword>
<keyword evidence="1" id="KW-0812">Transmembrane</keyword>